<evidence type="ECO:0000313" key="2">
    <source>
        <dbReference type="Proteomes" id="UP001652625"/>
    </source>
</evidence>
<dbReference type="RefSeq" id="XP_065660807.1">
    <property type="nucleotide sequence ID" value="XM_065804735.1"/>
</dbReference>
<gene>
    <name evidence="3" type="primary">LOC101237664</name>
</gene>
<protein>
    <submittedName>
        <fullName evidence="3">Uncharacterized protein LOC101237664</fullName>
    </submittedName>
</protein>
<reference evidence="3" key="1">
    <citation type="submission" date="2025-08" db="UniProtKB">
        <authorList>
            <consortium name="RefSeq"/>
        </authorList>
    </citation>
    <scope>IDENTIFICATION</scope>
</reference>
<dbReference type="GeneID" id="101237664"/>
<dbReference type="InterPro" id="IPR011993">
    <property type="entry name" value="PH-like_dom_sf"/>
</dbReference>
<name>A0ABM4CGG6_HYDVU</name>
<evidence type="ECO:0000313" key="3">
    <source>
        <dbReference type="RefSeq" id="XP_065660807.1"/>
    </source>
</evidence>
<accession>A0ABM4CGG6</accession>
<keyword evidence="2" id="KW-1185">Reference proteome</keyword>
<sequence>MFRESFYEEIDSEYHKNKCNNRYKEAIPDPIYIEMNKSSETSSGQNHQQNIVVDKNINTNNTLTANEIKKSIEILDKTHGSVTPRSSVKVHHQSTSSTSSVSTYSSNSEEQKQIDINKSNVNKKLKQNYIRNSSREDETVYTEIVTRKKITEKTKSRVTRQSENLILREDFDENSVIIRRAHSLHNLSFRENTSPISNSSQLSTKDTCKTRHEHLHARHRRSNTLHRSSYIEGDKDVIKYVNLQCFSPINTKNIKKKQKRTSVYSNVSNVYKLYENFSNNEDSDNSVYKNVGDLPADYDGLRNRSTSHPIDIIQSENSEQLHYSHIDFNGVSYPTSSPISSICSSQSSEISSFASNSFSPSCVNQYSKRAERYSTWTNSSSFGGLNYYPAHYLGNITVSNVNKESVDTAVSTVAQNTNVLEMKPVYVEVTSEFIRFGTAVTSWDLLVTFAIDEVVSFEVVLKNAFFFGIIACKTGNEARCYVLHTEKANEIYDAIMNVFQTCPKVSSLKSLYDLQFGMIQPEFHRFHYIVKIGNVAVKKCFPNVNEYIEIALNKINPKDYRNVSLEVLGSNILVIDSSTGEEQCHYISWILSLGIFSKDYRYFGYVLSKSGTNGKTKCFCHVYRASRNHSATQVVEAISLSSQKTYSPKETSQISPVYSEHYSTFCGSYSSLNSNSTYRSSNISAEVPNLCNINNTTCTEEAISLSDRTLSDSHLLNTNTESEETSFTAPDHQLKPLQRLDSGIGEQSSYKSLEYCADQIMSSPTEMKFNKDCKKKFKPTKLMEKFRRSLVLPSESPIIDSEPSKEFSLYAKPQLKEYKFQVKYICSTIITPPLKSKHIRKCYKQFLKEMAKGGKLVSNTRCIGGSSVGLEINLKGIIMTDPNQDNYTIRTFPLESLEIIVTHPDGLECFGFSTSDPSQKCKHKMHLFSAPLNRLMDIKSAFENIVI</sequence>
<dbReference type="Proteomes" id="UP001652625">
    <property type="component" value="Chromosome 09"/>
</dbReference>
<feature type="region of interest" description="Disordered" evidence="1">
    <location>
        <begin position="80"/>
        <end position="119"/>
    </location>
</feature>
<dbReference type="SUPFAM" id="SSF50729">
    <property type="entry name" value="PH domain-like"/>
    <property type="match status" value="3"/>
</dbReference>
<evidence type="ECO:0000256" key="1">
    <source>
        <dbReference type="SAM" id="MobiDB-lite"/>
    </source>
</evidence>
<proteinExistence type="predicted"/>
<feature type="compositionally biased region" description="Low complexity" evidence="1">
    <location>
        <begin position="93"/>
        <end position="108"/>
    </location>
</feature>
<dbReference type="Gene3D" id="2.30.29.30">
    <property type="entry name" value="Pleckstrin-homology domain (PH domain)/Phosphotyrosine-binding domain (PTB)"/>
    <property type="match status" value="3"/>
</dbReference>
<dbReference type="CDD" id="cd00934">
    <property type="entry name" value="PTB"/>
    <property type="match status" value="1"/>
</dbReference>
<organism evidence="2 3">
    <name type="scientific">Hydra vulgaris</name>
    <name type="common">Hydra</name>
    <name type="synonym">Hydra attenuata</name>
    <dbReference type="NCBI Taxonomy" id="6087"/>
    <lineage>
        <taxon>Eukaryota</taxon>
        <taxon>Metazoa</taxon>
        <taxon>Cnidaria</taxon>
        <taxon>Hydrozoa</taxon>
        <taxon>Hydroidolina</taxon>
        <taxon>Anthoathecata</taxon>
        <taxon>Aplanulata</taxon>
        <taxon>Hydridae</taxon>
        <taxon>Hydra</taxon>
    </lineage>
</organism>